<gene>
    <name evidence="1" type="ORF">ACFPOG_04935</name>
</gene>
<organism evidence="1 2">
    <name type="scientific">Paenibacillus aestuarii</name>
    <dbReference type="NCBI Taxonomy" id="516965"/>
    <lineage>
        <taxon>Bacteria</taxon>
        <taxon>Bacillati</taxon>
        <taxon>Bacillota</taxon>
        <taxon>Bacilli</taxon>
        <taxon>Bacillales</taxon>
        <taxon>Paenibacillaceae</taxon>
        <taxon>Paenibacillus</taxon>
    </lineage>
</organism>
<proteinExistence type="predicted"/>
<keyword evidence="2" id="KW-1185">Reference proteome</keyword>
<evidence type="ECO:0000313" key="1">
    <source>
        <dbReference type="EMBL" id="MFC5447591.1"/>
    </source>
</evidence>
<sequence>MDEKRKVINDSLNKVSAKMATPAEKKVTASVDKLSARLTDSGNTKKK</sequence>
<evidence type="ECO:0000313" key="2">
    <source>
        <dbReference type="Proteomes" id="UP001596044"/>
    </source>
</evidence>
<protein>
    <recommendedName>
        <fullName evidence="3">Small, acid-soluble spore protein, alpha/beta type</fullName>
    </recommendedName>
</protein>
<evidence type="ECO:0008006" key="3">
    <source>
        <dbReference type="Google" id="ProtNLM"/>
    </source>
</evidence>
<dbReference type="EMBL" id="JBHSMJ010000008">
    <property type="protein sequence ID" value="MFC5447591.1"/>
    <property type="molecule type" value="Genomic_DNA"/>
</dbReference>
<reference evidence="2" key="1">
    <citation type="journal article" date="2019" name="Int. J. Syst. Evol. Microbiol.">
        <title>The Global Catalogue of Microorganisms (GCM) 10K type strain sequencing project: providing services to taxonomists for standard genome sequencing and annotation.</title>
        <authorList>
            <consortium name="The Broad Institute Genomics Platform"/>
            <consortium name="The Broad Institute Genome Sequencing Center for Infectious Disease"/>
            <person name="Wu L."/>
            <person name="Ma J."/>
        </authorList>
    </citation>
    <scope>NUCLEOTIDE SEQUENCE [LARGE SCALE GENOMIC DNA]</scope>
    <source>
        <strain evidence="2">KACC 11904</strain>
    </source>
</reference>
<dbReference type="Proteomes" id="UP001596044">
    <property type="component" value="Unassembled WGS sequence"/>
</dbReference>
<comment type="caution">
    <text evidence="1">The sequence shown here is derived from an EMBL/GenBank/DDBJ whole genome shotgun (WGS) entry which is preliminary data.</text>
</comment>
<accession>A0ABW0K3F6</accession>
<dbReference type="RefSeq" id="WP_270884061.1">
    <property type="nucleotide sequence ID" value="NZ_JAQFVF010000061.1"/>
</dbReference>
<name>A0ABW0K3F6_9BACL</name>